<proteinExistence type="predicted"/>
<gene>
    <name evidence="2" type="ORF">BN948_00910</name>
</gene>
<dbReference type="EMBL" id="CCAE010000004">
    <property type="protein sequence ID" value="CDN86505.1"/>
    <property type="molecule type" value="Genomic_DNA"/>
</dbReference>
<dbReference type="RefSeq" id="WP_009517571.1">
    <property type="nucleotide sequence ID" value="NZ_CCAE010000004.1"/>
</dbReference>
<name>A0A1L1PMG3_HYDIT</name>
<dbReference type="Proteomes" id="UP000028878">
    <property type="component" value="Unassembled WGS sequence"/>
</dbReference>
<dbReference type="InterPro" id="IPR011256">
    <property type="entry name" value="Reg_factor_effector_dom_sf"/>
</dbReference>
<accession>A0A1L1PMG3</accession>
<dbReference type="InterPro" id="IPR010499">
    <property type="entry name" value="AraC_E-bd"/>
</dbReference>
<dbReference type="InterPro" id="IPR053182">
    <property type="entry name" value="YobU-like_regulator"/>
</dbReference>
<feature type="domain" description="AraC effector-binding" evidence="1">
    <location>
        <begin position="1"/>
        <end position="148"/>
    </location>
</feature>
<dbReference type="Gene3D" id="3.20.80.10">
    <property type="entry name" value="Regulatory factor, effector binding domain"/>
    <property type="match status" value="1"/>
</dbReference>
<reference evidence="3" key="1">
    <citation type="submission" date="2014-11" db="EMBL/GenBank/DDBJ databases">
        <title>Draft genome sequence of Hydrogenophaga intermedia S1.</title>
        <authorList>
            <person name="Gan H.M."/>
            <person name="Chew T.H."/>
            <person name="Stolz A."/>
        </authorList>
    </citation>
    <scope>NUCLEOTIDE SEQUENCE [LARGE SCALE GENOMIC DNA]</scope>
    <source>
        <strain evidence="3">S1</strain>
    </source>
</reference>
<evidence type="ECO:0000313" key="3">
    <source>
        <dbReference type="Proteomes" id="UP000028878"/>
    </source>
</evidence>
<dbReference type="AlphaFoldDB" id="A0A1L1PMG3"/>
<dbReference type="SMART" id="SM00871">
    <property type="entry name" value="AraC_E_bind"/>
    <property type="match status" value="1"/>
</dbReference>
<dbReference type="PANTHER" id="PTHR36444">
    <property type="entry name" value="TRANSCRIPTIONAL REGULATOR PROTEIN YOBU-RELATED"/>
    <property type="match status" value="1"/>
</dbReference>
<evidence type="ECO:0000259" key="1">
    <source>
        <dbReference type="SMART" id="SM00871"/>
    </source>
</evidence>
<sequence length="150" mass="16325">MTLQPLSPALHIVGIELRTSNLMAFETIPAHWQRFSQENALARIEGRLSDEVFAVYTNFEFAGRDNTGLYSLIVGAAVAPQADPPPGMVRAVVPVSQRAVFTVAPGRVDQVGAAWQGIWQRQDLRKTFIADYERYGAGGAIEISVGVAEP</sequence>
<keyword evidence="3" id="KW-1185">Reference proteome</keyword>
<dbReference type="PANTHER" id="PTHR36444:SF2">
    <property type="entry name" value="TRANSCRIPTIONAL REGULATOR PROTEIN YOBU-RELATED"/>
    <property type="match status" value="1"/>
</dbReference>
<dbReference type="InterPro" id="IPR029442">
    <property type="entry name" value="GyrI-like"/>
</dbReference>
<organism evidence="2 3">
    <name type="scientific">Hydrogenophaga intermedia</name>
    <dbReference type="NCBI Taxonomy" id="65786"/>
    <lineage>
        <taxon>Bacteria</taxon>
        <taxon>Pseudomonadati</taxon>
        <taxon>Pseudomonadota</taxon>
        <taxon>Betaproteobacteria</taxon>
        <taxon>Burkholderiales</taxon>
        <taxon>Comamonadaceae</taxon>
        <taxon>Hydrogenophaga</taxon>
    </lineage>
</organism>
<dbReference type="SUPFAM" id="SSF55136">
    <property type="entry name" value="Probable bacterial effector-binding domain"/>
    <property type="match status" value="1"/>
</dbReference>
<dbReference type="Pfam" id="PF06445">
    <property type="entry name" value="GyrI-like"/>
    <property type="match status" value="1"/>
</dbReference>
<evidence type="ECO:0000313" key="2">
    <source>
        <dbReference type="EMBL" id="CDN86505.1"/>
    </source>
</evidence>
<protein>
    <submittedName>
        <fullName evidence="2">Transcription activator effector binding protein</fullName>
    </submittedName>
</protein>